<reference evidence="2" key="2">
    <citation type="journal article" date="2021" name="PeerJ">
        <title>Extensive microbial diversity within the chicken gut microbiome revealed by metagenomics and culture.</title>
        <authorList>
            <person name="Gilroy R."/>
            <person name="Ravi A."/>
            <person name="Getino M."/>
            <person name="Pursley I."/>
            <person name="Horton D.L."/>
            <person name="Alikhan N.F."/>
            <person name="Baker D."/>
            <person name="Gharbi K."/>
            <person name="Hall N."/>
            <person name="Watson M."/>
            <person name="Adriaenssens E.M."/>
            <person name="Foster-Nyarko E."/>
            <person name="Jarju S."/>
            <person name="Secka A."/>
            <person name="Antonio M."/>
            <person name="Oren A."/>
            <person name="Chaudhuri R.R."/>
            <person name="La Ragione R."/>
            <person name="Hildebrand F."/>
            <person name="Pallen M.J."/>
        </authorList>
    </citation>
    <scope>NUCLEOTIDE SEQUENCE</scope>
    <source>
        <strain evidence="2">ChiHecec2B26-709</strain>
    </source>
</reference>
<evidence type="ECO:0000313" key="3">
    <source>
        <dbReference type="Proteomes" id="UP000886881"/>
    </source>
</evidence>
<proteinExistence type="predicted"/>
<sequence>MKRILLPVVCCLLLAGCSSSGNRSSKGTVVDANMNTVMIVDAAGDTLSFSTVDADRSGLDGLMIGDIVEVSYAGEYVPGIAAVKLSSAE</sequence>
<dbReference type="EMBL" id="DVLC01000045">
    <property type="protein sequence ID" value="HIT46702.1"/>
    <property type="molecule type" value="Genomic_DNA"/>
</dbReference>
<feature type="chain" id="PRO_5039457267" description="DUF3221 domain-containing protein" evidence="1">
    <location>
        <begin position="21"/>
        <end position="89"/>
    </location>
</feature>
<dbReference type="PROSITE" id="PS51257">
    <property type="entry name" value="PROKAR_LIPOPROTEIN"/>
    <property type="match status" value="1"/>
</dbReference>
<name>A0A9D1KH65_9BACT</name>
<protein>
    <recommendedName>
        <fullName evidence="4">DUF3221 domain-containing protein</fullName>
    </recommendedName>
</protein>
<evidence type="ECO:0000313" key="2">
    <source>
        <dbReference type="EMBL" id="HIT46702.1"/>
    </source>
</evidence>
<keyword evidence="1" id="KW-0732">Signal</keyword>
<comment type="caution">
    <text evidence="2">The sequence shown here is derived from an EMBL/GenBank/DDBJ whole genome shotgun (WGS) entry which is preliminary data.</text>
</comment>
<dbReference type="AlphaFoldDB" id="A0A9D1KH65"/>
<feature type="signal peptide" evidence="1">
    <location>
        <begin position="1"/>
        <end position="20"/>
    </location>
</feature>
<dbReference type="Proteomes" id="UP000886881">
    <property type="component" value="Unassembled WGS sequence"/>
</dbReference>
<gene>
    <name evidence="2" type="ORF">IAC35_02455</name>
</gene>
<reference evidence="2" key="1">
    <citation type="submission" date="2020-10" db="EMBL/GenBank/DDBJ databases">
        <authorList>
            <person name="Gilroy R."/>
        </authorList>
    </citation>
    <scope>NUCLEOTIDE SEQUENCE</scope>
    <source>
        <strain evidence="2">ChiHecec2B26-709</strain>
    </source>
</reference>
<evidence type="ECO:0000256" key="1">
    <source>
        <dbReference type="SAM" id="SignalP"/>
    </source>
</evidence>
<evidence type="ECO:0008006" key="4">
    <source>
        <dbReference type="Google" id="ProtNLM"/>
    </source>
</evidence>
<accession>A0A9D1KH65</accession>
<organism evidence="2 3">
    <name type="scientific">Candidatus Cryptobacteroides merdipullorum</name>
    <dbReference type="NCBI Taxonomy" id="2840771"/>
    <lineage>
        <taxon>Bacteria</taxon>
        <taxon>Pseudomonadati</taxon>
        <taxon>Bacteroidota</taxon>
        <taxon>Bacteroidia</taxon>
        <taxon>Bacteroidales</taxon>
        <taxon>Candidatus Cryptobacteroides</taxon>
    </lineage>
</organism>